<gene>
    <name evidence="2" type="ORF">THSYN_19140</name>
</gene>
<feature type="compositionally biased region" description="Gly residues" evidence="1">
    <location>
        <begin position="8"/>
        <end position="45"/>
    </location>
</feature>
<dbReference type="RefSeq" id="WP_100920552.1">
    <property type="nucleotide sequence ID" value="NZ_CP020370.1"/>
</dbReference>
<evidence type="ECO:0000256" key="1">
    <source>
        <dbReference type="SAM" id="MobiDB-lite"/>
    </source>
</evidence>
<feature type="region of interest" description="Disordered" evidence="1">
    <location>
        <begin position="1"/>
        <end position="69"/>
    </location>
</feature>
<sequence>MPYKDGTGPTGQGTNAGSGSGRGAGRGAGRCAGQGGAGRPGGRGFGGRRRGLGGGAPGLVPGADAGQNQSWIGDQITSLQAAIQGLTARFNALHKE</sequence>
<keyword evidence="3" id="KW-1185">Reference proteome</keyword>
<name>A0A2K8UB84_9GAMM</name>
<evidence type="ECO:0000313" key="2">
    <source>
        <dbReference type="EMBL" id="AUB82846.1"/>
    </source>
</evidence>
<dbReference type="Proteomes" id="UP000232638">
    <property type="component" value="Chromosome"/>
</dbReference>
<dbReference type="AlphaFoldDB" id="A0A2K8UB84"/>
<protein>
    <submittedName>
        <fullName evidence="2">Uncharacterized protein</fullName>
    </submittedName>
</protein>
<dbReference type="InterPro" id="IPR035205">
    <property type="entry name" value="DUF5320"/>
</dbReference>
<evidence type="ECO:0000313" key="3">
    <source>
        <dbReference type="Proteomes" id="UP000232638"/>
    </source>
</evidence>
<dbReference type="KEGG" id="tsy:THSYN_19140"/>
<accession>A0A2K8UB84</accession>
<reference evidence="2 3" key="1">
    <citation type="submission" date="2017-03" db="EMBL/GenBank/DDBJ databases">
        <title>Complete genome sequence of Candidatus 'Thiodictyon syntrophicum' sp. nov. strain Cad16T, a photolithoautotroph purple sulfur bacterium isolated from an alpine meromictic lake.</title>
        <authorList>
            <person name="Luedin S.M."/>
            <person name="Pothier J.F."/>
            <person name="Danza F."/>
            <person name="Storelli N."/>
            <person name="Wittwer M."/>
            <person name="Tonolla M."/>
        </authorList>
    </citation>
    <scope>NUCLEOTIDE SEQUENCE [LARGE SCALE GENOMIC DNA]</scope>
    <source>
        <strain evidence="2 3">Cad16T</strain>
    </source>
</reference>
<dbReference type="EMBL" id="CP020370">
    <property type="protein sequence ID" value="AUB82846.1"/>
    <property type="molecule type" value="Genomic_DNA"/>
</dbReference>
<organism evidence="2 3">
    <name type="scientific">Candidatus Thiodictyon syntrophicum</name>
    <dbReference type="NCBI Taxonomy" id="1166950"/>
    <lineage>
        <taxon>Bacteria</taxon>
        <taxon>Pseudomonadati</taxon>
        <taxon>Pseudomonadota</taxon>
        <taxon>Gammaproteobacteria</taxon>
        <taxon>Chromatiales</taxon>
        <taxon>Chromatiaceae</taxon>
        <taxon>Thiodictyon</taxon>
    </lineage>
</organism>
<proteinExistence type="predicted"/>
<dbReference type="Pfam" id="PF17253">
    <property type="entry name" value="DUF5320"/>
    <property type="match status" value="1"/>
</dbReference>